<keyword evidence="2" id="KW-1185">Reference proteome</keyword>
<reference evidence="2" key="1">
    <citation type="journal article" date="2011" name="Genome Biol.">
        <title>Comparative genomics of the social amoebae Dictyostelium discoideum and Dictyostelium purpureum.</title>
        <authorList>
            <consortium name="US DOE Joint Genome Institute (JGI-PGF)"/>
            <person name="Sucgang R."/>
            <person name="Kuo A."/>
            <person name="Tian X."/>
            <person name="Salerno W."/>
            <person name="Parikh A."/>
            <person name="Feasley C.L."/>
            <person name="Dalin E."/>
            <person name="Tu H."/>
            <person name="Huang E."/>
            <person name="Barry K."/>
            <person name="Lindquist E."/>
            <person name="Shapiro H."/>
            <person name="Bruce D."/>
            <person name="Schmutz J."/>
            <person name="Salamov A."/>
            <person name="Fey P."/>
            <person name="Gaudet P."/>
            <person name="Anjard C."/>
            <person name="Babu M.M."/>
            <person name="Basu S."/>
            <person name="Bushmanova Y."/>
            <person name="van der Wel H."/>
            <person name="Katoh-Kurasawa M."/>
            <person name="Dinh C."/>
            <person name="Coutinho P.M."/>
            <person name="Saito T."/>
            <person name="Elias M."/>
            <person name="Schaap P."/>
            <person name="Kay R.R."/>
            <person name="Henrissat B."/>
            <person name="Eichinger L."/>
            <person name="Rivero F."/>
            <person name="Putnam N.H."/>
            <person name="West C.M."/>
            <person name="Loomis W.F."/>
            <person name="Chisholm R.L."/>
            <person name="Shaulsky G."/>
            <person name="Strassmann J.E."/>
            <person name="Queller D.C."/>
            <person name="Kuspa A."/>
            <person name="Grigoriev I.V."/>
        </authorList>
    </citation>
    <scope>NUCLEOTIDE SEQUENCE [LARGE SCALE GENOMIC DNA]</scope>
    <source>
        <strain evidence="2">QSDP1</strain>
    </source>
</reference>
<organism evidence="1 2">
    <name type="scientific">Dictyostelium purpureum</name>
    <name type="common">Slime mold</name>
    <dbReference type="NCBI Taxonomy" id="5786"/>
    <lineage>
        <taxon>Eukaryota</taxon>
        <taxon>Amoebozoa</taxon>
        <taxon>Evosea</taxon>
        <taxon>Eumycetozoa</taxon>
        <taxon>Dictyostelia</taxon>
        <taxon>Dictyosteliales</taxon>
        <taxon>Dictyosteliaceae</taxon>
        <taxon>Dictyostelium</taxon>
    </lineage>
</organism>
<sequence>MISDNYLTYPENKLHQYFFDQTTDKLDVSKSNQSPTDQFGKTEEYINSSSINILFGTNIKFDVSQIIQDHDSLPAAEKNLIKNYAKSEDIHGAYYILGVIFCYFPRESLQELMDFVRSFSRKGFRSAIINELDQRLLSYKHFNDPEIYLFHRLFTNFTMDSFQSFGSRFSSFLKEEHLITIEDFDPYQSSNFSHSSPVPSESSLDFNVNDYVFNNTQSVQVIYDNQCELLSPMVQIEHIEHIEQMNQMNQLNQMTQLEQNFNSIDSTPNFTSTIFPTPPSSPSFNQVAPSTPTYQFSPSPSFDCLSPLQSSLDGDFTSVPVTNSMDITNFFANNVGASAQPRASGKLEEKQKRVTKSFPKAVIDHSFRSKLFEFGFTAEDLEKASHKGSGNYIYGENLLSSISNTMERPIPLEVSTGRIARSGLIVQILDPALYPNVTAVPSLVSRNPLSKDFDFKKCDFDQIEEKSYHLTFSILRLTKTEKNVCIRLCLFSNGVHFDTITTPNIRFRNTPSEFSHPSEAIVLKDQNYTPTDQSNIDDDSVAKEFKSMDNFFKKGIKSTERQCASDGETIQKPGKQLVIEFKNTATNKTFKVPQDISKVPEEDKWRFVSDKKNNIINFPYSNVVEFKCIIPKGTYDVTFFYENVTKKISPQIKNYIIN</sequence>
<proteinExistence type="predicted"/>
<evidence type="ECO:0000313" key="2">
    <source>
        <dbReference type="Proteomes" id="UP000001064"/>
    </source>
</evidence>
<evidence type="ECO:0000313" key="1">
    <source>
        <dbReference type="EMBL" id="EGC31687.1"/>
    </source>
</evidence>
<accession>F0ZWJ6</accession>
<dbReference type="InParanoid" id="F0ZWJ6"/>
<dbReference type="eggNOG" id="ENOG502QPW5">
    <property type="taxonomic scope" value="Eukaryota"/>
</dbReference>
<dbReference type="RefSeq" id="XP_003291785.1">
    <property type="nucleotide sequence ID" value="XM_003291737.1"/>
</dbReference>
<dbReference type="Proteomes" id="UP000001064">
    <property type="component" value="Unassembled WGS sequence"/>
</dbReference>
<dbReference type="EMBL" id="GL871237">
    <property type="protein sequence ID" value="EGC31687.1"/>
    <property type="molecule type" value="Genomic_DNA"/>
</dbReference>
<dbReference type="AlphaFoldDB" id="F0ZWJ6"/>
<dbReference type="STRING" id="5786.F0ZWJ6"/>
<name>F0ZWJ6_DICPU</name>
<gene>
    <name evidence="1" type="ORF">DICPUDRAFT_99132</name>
</gene>
<dbReference type="VEuPathDB" id="AmoebaDB:DICPUDRAFT_99132"/>
<protein>
    <submittedName>
        <fullName evidence="1">Uncharacterized protein</fullName>
    </submittedName>
</protein>
<dbReference type="KEGG" id="dpp:DICPUDRAFT_99132"/>
<dbReference type="GeneID" id="10505533"/>
<dbReference type="OrthoDB" id="24004at2759"/>